<dbReference type="Proteomes" id="UP001152300">
    <property type="component" value="Unassembled WGS sequence"/>
</dbReference>
<protein>
    <recommendedName>
        <fullName evidence="5">Aspergillopepsin-2</fullName>
    </recommendedName>
</protein>
<keyword evidence="2" id="KW-0732">Signal</keyword>
<dbReference type="GO" id="GO:0006508">
    <property type="term" value="P:proteolysis"/>
    <property type="evidence" value="ECO:0007669"/>
    <property type="project" value="InterPro"/>
</dbReference>
<keyword evidence="4" id="KW-1185">Reference proteome</keyword>
<dbReference type="InterPro" id="IPR038656">
    <property type="entry name" value="Peptidase_G1_sf"/>
</dbReference>
<dbReference type="PANTHER" id="PTHR37536:SF1">
    <property type="entry name" value="ASPERGILLOPEPSIN, PUTAITVE (AFU_ORTHOLOGUE AFUA_7G01200)"/>
    <property type="match status" value="1"/>
</dbReference>
<dbReference type="CDD" id="cd13426">
    <property type="entry name" value="Peptidase_G1"/>
    <property type="match status" value="1"/>
</dbReference>
<evidence type="ECO:0000313" key="3">
    <source>
        <dbReference type="EMBL" id="KAJ8071464.1"/>
    </source>
</evidence>
<dbReference type="EMBL" id="JAPEIS010000001">
    <property type="protein sequence ID" value="KAJ8071464.1"/>
    <property type="molecule type" value="Genomic_DNA"/>
</dbReference>
<feature type="chain" id="PRO_5040852998" description="Aspergillopepsin-2" evidence="2">
    <location>
        <begin position="18"/>
        <end position="250"/>
    </location>
</feature>
<dbReference type="OrthoDB" id="2862635at2759"/>
<evidence type="ECO:0008006" key="5">
    <source>
        <dbReference type="Google" id="ProtNLM"/>
    </source>
</evidence>
<evidence type="ECO:0000256" key="1">
    <source>
        <dbReference type="PIRSR" id="PIRSR600250-50"/>
    </source>
</evidence>
<dbReference type="Pfam" id="PF01828">
    <property type="entry name" value="Peptidase_A4"/>
    <property type="match status" value="1"/>
</dbReference>
<dbReference type="InterPro" id="IPR013320">
    <property type="entry name" value="ConA-like_dom_sf"/>
</dbReference>
<organism evidence="3 4">
    <name type="scientific">Sclerotinia nivalis</name>
    <dbReference type="NCBI Taxonomy" id="352851"/>
    <lineage>
        <taxon>Eukaryota</taxon>
        <taxon>Fungi</taxon>
        <taxon>Dikarya</taxon>
        <taxon>Ascomycota</taxon>
        <taxon>Pezizomycotina</taxon>
        <taxon>Leotiomycetes</taxon>
        <taxon>Helotiales</taxon>
        <taxon>Sclerotiniaceae</taxon>
        <taxon>Sclerotinia</taxon>
    </lineage>
</organism>
<feature type="active site" description="Proton acceptor" evidence="1">
    <location>
        <position position="186"/>
    </location>
</feature>
<evidence type="ECO:0000256" key="2">
    <source>
        <dbReference type="SAM" id="SignalP"/>
    </source>
</evidence>
<sequence length="250" mass="26002">MKYSIAVATLLAGSAVAAPATKLNAKQRLAQRHKNAASSEDDYNVSWAGAVLTGGAYTGVSASFAIPKPAVGTTGETSASDFTASTWVGIDGYNCDNLWQAGVDATIEKSTGALSYYAWYEWYPAGTQVIDLGTLTAEDIISVNLTTSGFNKGTVVMENKSTGKSYTKTVSSTNTLCGISAEWIMEDLSIDGSTVGLANYGSVVFSDAIATTSSKTVNPSGSDILDIETTSNAILTKTTVTDNSVTIAYV</sequence>
<dbReference type="Gene3D" id="2.60.120.700">
    <property type="entry name" value="Peptidase G1"/>
    <property type="match status" value="1"/>
</dbReference>
<accession>A0A9X0DQ16</accession>
<proteinExistence type="predicted"/>
<feature type="signal peptide" evidence="2">
    <location>
        <begin position="1"/>
        <end position="17"/>
    </location>
</feature>
<name>A0A9X0DQ16_9HELO</name>
<dbReference type="PANTHER" id="PTHR37536">
    <property type="entry name" value="PUTATIVE (AFU_ORTHOLOGUE AFUA_3G02970)-RELATED"/>
    <property type="match status" value="1"/>
</dbReference>
<dbReference type="AlphaFoldDB" id="A0A9X0DQ16"/>
<reference evidence="3" key="1">
    <citation type="submission" date="2022-11" db="EMBL/GenBank/DDBJ databases">
        <title>Genome Resource of Sclerotinia nivalis Strain SnTB1, a Plant Pathogen Isolated from American Ginseng.</title>
        <authorList>
            <person name="Fan S."/>
        </authorList>
    </citation>
    <scope>NUCLEOTIDE SEQUENCE</scope>
    <source>
        <strain evidence="3">SnTB1</strain>
    </source>
</reference>
<gene>
    <name evidence="3" type="ORF">OCU04_001784</name>
</gene>
<evidence type="ECO:0000313" key="4">
    <source>
        <dbReference type="Proteomes" id="UP001152300"/>
    </source>
</evidence>
<dbReference type="GO" id="GO:0070007">
    <property type="term" value="F:glutamic-type endopeptidase activity"/>
    <property type="evidence" value="ECO:0007669"/>
    <property type="project" value="InterPro"/>
</dbReference>
<comment type="caution">
    <text evidence="3">The sequence shown here is derived from an EMBL/GenBank/DDBJ whole genome shotgun (WGS) entry which is preliminary data.</text>
</comment>
<dbReference type="SUPFAM" id="SSF49899">
    <property type="entry name" value="Concanavalin A-like lectins/glucanases"/>
    <property type="match status" value="1"/>
</dbReference>
<dbReference type="InterPro" id="IPR000250">
    <property type="entry name" value="Peptidase_G1"/>
</dbReference>